<dbReference type="RefSeq" id="WP_377571895.1">
    <property type="nucleotide sequence ID" value="NZ_JBHTMP010000023.1"/>
</dbReference>
<feature type="domain" description="Aminoglycoside phosphotransferase" evidence="1">
    <location>
        <begin position="122"/>
        <end position="170"/>
    </location>
</feature>
<evidence type="ECO:0000313" key="3">
    <source>
        <dbReference type="Proteomes" id="UP001597260"/>
    </source>
</evidence>
<accession>A0ABW3YE68</accession>
<dbReference type="SUPFAM" id="SSF56112">
    <property type="entry name" value="Protein kinase-like (PK-like)"/>
    <property type="match status" value="1"/>
</dbReference>
<reference evidence="3" key="1">
    <citation type="journal article" date="2019" name="Int. J. Syst. Evol. Microbiol.">
        <title>The Global Catalogue of Microorganisms (GCM) 10K type strain sequencing project: providing services to taxonomists for standard genome sequencing and annotation.</title>
        <authorList>
            <consortium name="The Broad Institute Genomics Platform"/>
            <consortium name="The Broad Institute Genome Sequencing Center for Infectious Disease"/>
            <person name="Wu L."/>
            <person name="Ma J."/>
        </authorList>
    </citation>
    <scope>NUCLEOTIDE SEQUENCE [LARGE SCALE GENOMIC DNA]</scope>
    <source>
        <strain evidence="3">JCM 31037</strain>
    </source>
</reference>
<organism evidence="2 3">
    <name type="scientific">Micromonospora sonneratiae</name>
    <dbReference type="NCBI Taxonomy" id="1184706"/>
    <lineage>
        <taxon>Bacteria</taxon>
        <taxon>Bacillati</taxon>
        <taxon>Actinomycetota</taxon>
        <taxon>Actinomycetes</taxon>
        <taxon>Micromonosporales</taxon>
        <taxon>Micromonosporaceae</taxon>
        <taxon>Micromonospora</taxon>
    </lineage>
</organism>
<proteinExistence type="predicted"/>
<comment type="caution">
    <text evidence="2">The sequence shown here is derived from an EMBL/GenBank/DDBJ whole genome shotgun (WGS) entry which is preliminary data.</text>
</comment>
<evidence type="ECO:0000313" key="2">
    <source>
        <dbReference type="EMBL" id="MFD1322747.1"/>
    </source>
</evidence>
<dbReference type="Proteomes" id="UP001597260">
    <property type="component" value="Unassembled WGS sequence"/>
</dbReference>
<evidence type="ECO:0000259" key="1">
    <source>
        <dbReference type="Pfam" id="PF01636"/>
    </source>
</evidence>
<dbReference type="Pfam" id="PF01636">
    <property type="entry name" value="APH"/>
    <property type="match status" value="1"/>
</dbReference>
<name>A0ABW3YE68_9ACTN</name>
<protein>
    <submittedName>
        <fullName evidence="2">Phosphotransferase</fullName>
    </submittedName>
</protein>
<dbReference type="InterPro" id="IPR011009">
    <property type="entry name" value="Kinase-like_dom_sf"/>
</dbReference>
<dbReference type="InterPro" id="IPR002575">
    <property type="entry name" value="Aminoglycoside_PTrfase"/>
</dbReference>
<dbReference type="EMBL" id="JBHTMP010000023">
    <property type="protein sequence ID" value="MFD1322747.1"/>
    <property type="molecule type" value="Genomic_DNA"/>
</dbReference>
<dbReference type="Gene3D" id="3.90.1200.10">
    <property type="match status" value="1"/>
</dbReference>
<gene>
    <name evidence="2" type="ORF">ACFQ4H_16740</name>
</gene>
<sequence>MPELEWPDEVELTGGGRTAVHRRGQVVVRDTGPWTPAVHTLLRHLERVGFAGAPRLVGTGLDSTGRETLTFIEGVFVQPGPWSLDGVAAVGRLLRDLHDATASYQPSPDAVWFPWHGRDLGGSARVIGHCDVAPWNIVARDGMPVALIDWEFAGPVDPLVELAQASWLNVKLHDDIVAELEGLPPLADRARQLRAIVDAYGLSANQRRGFFDRIVEFVVSDTAFEADDARVTPDMTYHPQALWAMAWRARAAAWLLRNRRVLENALS</sequence>
<keyword evidence="3" id="KW-1185">Reference proteome</keyword>